<dbReference type="InterPro" id="IPR020084">
    <property type="entry name" value="NUDIX_hydrolase_CS"/>
</dbReference>
<dbReference type="Proteomes" id="UP001595829">
    <property type="component" value="Unassembled WGS sequence"/>
</dbReference>
<dbReference type="EMBL" id="JBHSJD010000013">
    <property type="protein sequence ID" value="MFC5023943.1"/>
    <property type="molecule type" value="Genomic_DNA"/>
</dbReference>
<dbReference type="InterPro" id="IPR000086">
    <property type="entry name" value="NUDIX_hydrolase_dom"/>
</dbReference>
<organism evidence="4 5">
    <name type="scientific">Streptomyces coeruleoprunus</name>
    <dbReference type="NCBI Taxonomy" id="285563"/>
    <lineage>
        <taxon>Bacteria</taxon>
        <taxon>Bacillati</taxon>
        <taxon>Actinomycetota</taxon>
        <taxon>Actinomycetes</taxon>
        <taxon>Kitasatosporales</taxon>
        <taxon>Streptomycetaceae</taxon>
        <taxon>Streptomyces</taxon>
    </lineage>
</organism>
<keyword evidence="1" id="KW-0378">Hydrolase</keyword>
<dbReference type="SUPFAM" id="SSF55811">
    <property type="entry name" value="Nudix"/>
    <property type="match status" value="1"/>
</dbReference>
<feature type="compositionally biased region" description="Basic residues" evidence="2">
    <location>
        <begin position="77"/>
        <end position="92"/>
    </location>
</feature>
<dbReference type="Pfam" id="PF00293">
    <property type="entry name" value="NUDIX"/>
    <property type="match status" value="1"/>
</dbReference>
<gene>
    <name evidence="4" type="ORF">ACFPM3_17550</name>
</gene>
<dbReference type="InterPro" id="IPR015797">
    <property type="entry name" value="NUDIX_hydrolase-like_dom_sf"/>
</dbReference>
<keyword evidence="5" id="KW-1185">Reference proteome</keyword>
<evidence type="ECO:0000256" key="1">
    <source>
        <dbReference type="ARBA" id="ARBA00022801"/>
    </source>
</evidence>
<dbReference type="PROSITE" id="PS00893">
    <property type="entry name" value="NUDIX_BOX"/>
    <property type="match status" value="1"/>
</dbReference>
<dbReference type="Gene3D" id="3.90.79.10">
    <property type="entry name" value="Nucleoside Triphosphate Pyrophosphohydrolase"/>
    <property type="match status" value="1"/>
</dbReference>
<feature type="domain" description="Nudix hydrolase" evidence="3">
    <location>
        <begin position="2"/>
        <end position="31"/>
    </location>
</feature>
<evidence type="ECO:0000256" key="2">
    <source>
        <dbReference type="SAM" id="MobiDB-lite"/>
    </source>
</evidence>
<proteinExistence type="predicted"/>
<comment type="caution">
    <text evidence="4">The sequence shown here is derived from an EMBL/GenBank/DDBJ whole genome shotgun (WGS) entry which is preliminary data.</text>
</comment>
<reference evidence="5" key="1">
    <citation type="journal article" date="2019" name="Int. J. Syst. Evol. Microbiol.">
        <title>The Global Catalogue of Microorganisms (GCM) 10K type strain sequencing project: providing services to taxonomists for standard genome sequencing and annotation.</title>
        <authorList>
            <consortium name="The Broad Institute Genomics Platform"/>
            <consortium name="The Broad Institute Genome Sequencing Center for Infectious Disease"/>
            <person name="Wu L."/>
            <person name="Ma J."/>
        </authorList>
    </citation>
    <scope>NUCLEOTIDE SEQUENCE [LARGE SCALE GENOMIC DNA]</scope>
    <source>
        <strain evidence="5">CGMCC 4.1648</strain>
    </source>
</reference>
<evidence type="ECO:0000259" key="3">
    <source>
        <dbReference type="Pfam" id="PF00293"/>
    </source>
</evidence>
<dbReference type="RefSeq" id="WP_380840714.1">
    <property type="nucleotide sequence ID" value="NZ_JBHMCZ010000010.1"/>
</dbReference>
<feature type="region of interest" description="Disordered" evidence="2">
    <location>
        <begin position="73"/>
        <end position="124"/>
    </location>
</feature>
<evidence type="ECO:0000313" key="4">
    <source>
        <dbReference type="EMBL" id="MFC5023943.1"/>
    </source>
</evidence>
<feature type="compositionally biased region" description="Low complexity" evidence="2">
    <location>
        <begin position="93"/>
        <end position="124"/>
    </location>
</feature>
<sequence length="124" mass="13327">MLGGAVDAGESYAEAAARELAEELGVHVEPRFVLTFLCAGVISPYWLGLHEAVITTAVKPDPGEVAWFDWLTEPGTRRPRPRPRVRTGRPRGVRPISRPGRPRAAPRASRAGPARSSGAPAPSR</sequence>
<accession>A0ABV9XGZ6</accession>
<name>A0ABV9XGZ6_9ACTN</name>
<protein>
    <submittedName>
        <fullName evidence="4">NUDIX domain-containing protein</fullName>
    </submittedName>
</protein>
<evidence type="ECO:0000313" key="5">
    <source>
        <dbReference type="Proteomes" id="UP001595829"/>
    </source>
</evidence>